<dbReference type="Gene3D" id="1.10.486.10">
    <property type="entry name" value="PCRA, domain 4"/>
    <property type="match status" value="2"/>
</dbReference>
<organism evidence="15 16">
    <name type="scientific">candidate division KSB3 bacterium</name>
    <dbReference type="NCBI Taxonomy" id="2044937"/>
    <lineage>
        <taxon>Bacteria</taxon>
        <taxon>candidate division KSB3</taxon>
    </lineage>
</organism>
<evidence type="ECO:0000256" key="11">
    <source>
        <dbReference type="PROSITE-ProRule" id="PRU00560"/>
    </source>
</evidence>
<evidence type="ECO:0000313" key="15">
    <source>
        <dbReference type="EMBL" id="PIE32740.1"/>
    </source>
</evidence>
<dbReference type="GO" id="GO:0016887">
    <property type="term" value="F:ATP hydrolysis activity"/>
    <property type="evidence" value="ECO:0007669"/>
    <property type="project" value="RHEA"/>
</dbReference>
<dbReference type="Pfam" id="PF13361">
    <property type="entry name" value="UvrD_C"/>
    <property type="match status" value="2"/>
</dbReference>
<dbReference type="GO" id="GO:0003677">
    <property type="term" value="F:DNA binding"/>
    <property type="evidence" value="ECO:0007669"/>
    <property type="project" value="UniProtKB-KW"/>
</dbReference>
<feature type="domain" description="UvrD-like helicase ATP-binding" evidence="13">
    <location>
        <begin position="479"/>
        <end position="769"/>
    </location>
</feature>
<dbReference type="InterPro" id="IPR016195">
    <property type="entry name" value="Pol/histidinol_Pase-like"/>
</dbReference>
<feature type="domain" description="UvrD-like helicase C-terminal" evidence="14">
    <location>
        <begin position="770"/>
        <end position="1005"/>
    </location>
</feature>
<keyword evidence="6" id="KW-0238">DNA-binding</keyword>
<dbReference type="EC" id="5.6.2.4" evidence="9"/>
<dbReference type="CDD" id="cd19067">
    <property type="entry name" value="PfuEndoQ-like"/>
    <property type="match status" value="1"/>
</dbReference>
<evidence type="ECO:0000256" key="8">
    <source>
        <dbReference type="ARBA" id="ARBA00034617"/>
    </source>
</evidence>
<evidence type="ECO:0000256" key="12">
    <source>
        <dbReference type="SAM" id="MobiDB-lite"/>
    </source>
</evidence>
<gene>
    <name evidence="15" type="ORF">CSA56_14225</name>
</gene>
<dbReference type="Gene3D" id="3.20.20.140">
    <property type="entry name" value="Metal-dependent hydrolases"/>
    <property type="match status" value="1"/>
</dbReference>
<evidence type="ECO:0000256" key="6">
    <source>
        <dbReference type="ARBA" id="ARBA00023125"/>
    </source>
</evidence>
<dbReference type="GO" id="GO:0005524">
    <property type="term" value="F:ATP binding"/>
    <property type="evidence" value="ECO:0007669"/>
    <property type="project" value="UniProtKB-UniRule"/>
</dbReference>
<sequence length="1105" mass="125851">MKFVADFHIHSHYSRATSKALNFENLYKWAQLKGVQVVGSGDLTHPGWLEEMREKLEPDGDGLFRLKDEYASAVQAEIPVACQQPVRFILSGEISNIYKKNDKTRKNHNVVFLPSLEAVEQFQIELEKIGNIRSDGRPILGLDAHDLLEMVLETNPRAYLIPAHIWTPWFSLFGSKSGFDTIEECFEDLTPHIFALETGLSSDPPMNWRLSALDRYTLVSNSDAHSPQKLAREANLFNTELSYPAIFEALKSGNPDTFLGTIEFFPEEGKYHYDGHRKCHVCWDPKTTLEHHGICPQCGKGVTVGVMHRIETLADRDEGLKPDNANPFYSLIPLPEILSEGYGVGPSSKRVQHGYESLLTKLGSELSILRDIPLEEIERIGGKILAEGIRRMRKGKVIAEAGFDGEFGVIKLFEKQERESLTAQLGFFPAASGNKPAPPKTRKKMTPRVAEKSNNSYRTESPGKSLHSLATGPNPNKAPGLNTEQQEAVVCTEHSLIIAAGPGTGKTLTLTRRIAHLLKKKSVPPVQILAITFTNKAAEEMVERLTQLVGTDTTAQMTIKTFHALCAMILREQHEAAGIARQFTICSESDRRTLLKICCPELKEKDRSQYLEVISSAKNQLLTPDAVSEGQRLGEDSDSGLPPNWKQSKIPSFTAIYRRYQAALQEQQCVDFDDLIFLTIQLFENVPGLLSHYQNRFRWISVDEYQDLNFAQYRLLKLLKSDTVNLCVIGDPDQAIYGFRGAKREYFLRFQHDFPDTKTLYLKQNYRSTQFILKASQQIITKSRDNRIPLHVWSDVVSKRRIDMYQAPTYKAEAEYVVHEIERMVGGTTFFSLDSSRVESHEGSVHSFGDFAVLYRLGAQSQPLFEAFQRSGIPYQIVGHASFYERQEIQEILAYLWLLFNPSLRLHLEHIRKTEVEVFSFLKTLRQSSGTATVLDIIEQICRCCSNHKQNEKPSEHIMRLMKNARPYENRLADFLETVALHKENDEYDPRADRVTLMTLHASKGLEFPVVFLVGCEETLLPYQRDGKPFDLDEERRLFYVGMTRAREKLILMHAKRRFLFGQTQHNAPSRFLNDIEDALLDLQIRAQRTRKKKKAEDTQLALFS</sequence>
<dbReference type="InterPro" id="IPR027417">
    <property type="entry name" value="P-loop_NTPase"/>
</dbReference>
<feature type="region of interest" description="Disordered" evidence="12">
    <location>
        <begin position="429"/>
        <end position="481"/>
    </location>
</feature>
<dbReference type="PROSITE" id="PS51217">
    <property type="entry name" value="UVRD_HELICASE_CTER"/>
    <property type="match status" value="1"/>
</dbReference>
<dbReference type="PANTHER" id="PTHR11070:SF2">
    <property type="entry name" value="ATP-DEPENDENT DNA HELICASE SRS2"/>
    <property type="match status" value="1"/>
</dbReference>
<proteinExistence type="inferred from homology"/>
<evidence type="ECO:0000256" key="1">
    <source>
        <dbReference type="ARBA" id="ARBA00009922"/>
    </source>
</evidence>
<evidence type="ECO:0000256" key="7">
    <source>
        <dbReference type="ARBA" id="ARBA00023235"/>
    </source>
</evidence>
<dbReference type="EMBL" id="PDSK01000108">
    <property type="protein sequence ID" value="PIE32740.1"/>
    <property type="molecule type" value="Genomic_DNA"/>
</dbReference>
<dbReference type="InterPro" id="IPR014017">
    <property type="entry name" value="DNA_helicase_UvrD-like_C"/>
</dbReference>
<comment type="similarity">
    <text evidence="1">Belongs to the helicase family. UvrD subfamily.</text>
</comment>
<evidence type="ECO:0000256" key="5">
    <source>
        <dbReference type="ARBA" id="ARBA00022840"/>
    </source>
</evidence>
<comment type="caution">
    <text evidence="15">The sequence shown here is derived from an EMBL/GenBank/DDBJ whole genome shotgun (WGS) entry which is preliminary data.</text>
</comment>
<evidence type="ECO:0000259" key="13">
    <source>
        <dbReference type="PROSITE" id="PS51198"/>
    </source>
</evidence>
<evidence type="ECO:0000259" key="14">
    <source>
        <dbReference type="PROSITE" id="PS51217"/>
    </source>
</evidence>
<dbReference type="InterPro" id="IPR014016">
    <property type="entry name" value="UvrD-like_ATP-bd"/>
</dbReference>
<dbReference type="Gene3D" id="3.40.50.300">
    <property type="entry name" value="P-loop containing nucleotide triphosphate hydrolases"/>
    <property type="match status" value="3"/>
</dbReference>
<evidence type="ECO:0000313" key="16">
    <source>
        <dbReference type="Proteomes" id="UP000230821"/>
    </source>
</evidence>
<name>A0A2G6KBK2_9BACT</name>
<dbReference type="Proteomes" id="UP000230821">
    <property type="component" value="Unassembled WGS sequence"/>
</dbReference>
<keyword evidence="3 11" id="KW-0378">Hydrolase</keyword>
<dbReference type="SUPFAM" id="SSF52540">
    <property type="entry name" value="P-loop containing nucleoside triphosphate hydrolases"/>
    <property type="match status" value="1"/>
</dbReference>
<keyword evidence="4 11" id="KW-0347">Helicase</keyword>
<dbReference type="CDD" id="cd17932">
    <property type="entry name" value="DEXQc_UvrD"/>
    <property type="match status" value="1"/>
</dbReference>
<protein>
    <recommendedName>
        <fullName evidence="9">DNA 3'-5' helicase</fullName>
        <ecNumber evidence="9">5.6.2.4</ecNumber>
    </recommendedName>
</protein>
<dbReference type="GO" id="GO:0043138">
    <property type="term" value="F:3'-5' DNA helicase activity"/>
    <property type="evidence" value="ECO:0007669"/>
    <property type="project" value="UniProtKB-EC"/>
</dbReference>
<evidence type="ECO:0000256" key="4">
    <source>
        <dbReference type="ARBA" id="ARBA00022806"/>
    </source>
</evidence>
<evidence type="ECO:0000256" key="3">
    <source>
        <dbReference type="ARBA" id="ARBA00022801"/>
    </source>
</evidence>
<dbReference type="InterPro" id="IPR000212">
    <property type="entry name" value="DNA_helicase_UvrD/REP"/>
</dbReference>
<comment type="catalytic activity">
    <reaction evidence="8">
        <text>Couples ATP hydrolysis with the unwinding of duplex DNA by translocating in the 3'-5' direction.</text>
        <dbReference type="EC" id="5.6.2.4"/>
    </reaction>
</comment>
<reference evidence="15 16" key="1">
    <citation type="submission" date="2017-10" db="EMBL/GenBank/DDBJ databases">
        <title>Novel microbial diversity and functional potential in the marine mammal oral microbiome.</title>
        <authorList>
            <person name="Dudek N.K."/>
            <person name="Sun C.L."/>
            <person name="Burstein D."/>
            <person name="Kantor R.S."/>
            <person name="Aliaga Goltsman D.S."/>
            <person name="Bik E.M."/>
            <person name="Thomas B.C."/>
            <person name="Banfield J.F."/>
            <person name="Relman D.A."/>
        </authorList>
    </citation>
    <scope>NUCLEOTIDE SEQUENCE [LARGE SCALE GENOMIC DNA]</scope>
    <source>
        <strain evidence="15">DOLJORAL78_47_16</strain>
    </source>
</reference>
<feature type="binding site" evidence="11">
    <location>
        <begin position="500"/>
        <end position="507"/>
    </location>
    <ligand>
        <name>ATP</name>
        <dbReference type="ChEBI" id="CHEBI:30616"/>
    </ligand>
</feature>
<comment type="catalytic activity">
    <reaction evidence="10">
        <text>ATP + H2O = ADP + phosphate + H(+)</text>
        <dbReference type="Rhea" id="RHEA:13065"/>
        <dbReference type="ChEBI" id="CHEBI:15377"/>
        <dbReference type="ChEBI" id="CHEBI:15378"/>
        <dbReference type="ChEBI" id="CHEBI:30616"/>
        <dbReference type="ChEBI" id="CHEBI:43474"/>
        <dbReference type="ChEBI" id="CHEBI:456216"/>
        <dbReference type="EC" id="5.6.2.4"/>
    </reaction>
</comment>
<evidence type="ECO:0000256" key="9">
    <source>
        <dbReference type="ARBA" id="ARBA00034808"/>
    </source>
</evidence>
<dbReference type="GO" id="GO:0000725">
    <property type="term" value="P:recombinational repair"/>
    <property type="evidence" value="ECO:0007669"/>
    <property type="project" value="TreeGrafter"/>
</dbReference>
<evidence type="ECO:0000256" key="2">
    <source>
        <dbReference type="ARBA" id="ARBA00022741"/>
    </source>
</evidence>
<keyword evidence="5 11" id="KW-0067">ATP-binding</keyword>
<dbReference type="PANTHER" id="PTHR11070">
    <property type="entry name" value="UVRD / RECB / PCRA DNA HELICASE FAMILY MEMBER"/>
    <property type="match status" value="1"/>
</dbReference>
<evidence type="ECO:0000256" key="10">
    <source>
        <dbReference type="ARBA" id="ARBA00048988"/>
    </source>
</evidence>
<dbReference type="CDD" id="cd18807">
    <property type="entry name" value="SF1_C_UvrD"/>
    <property type="match status" value="1"/>
</dbReference>
<dbReference type="SUPFAM" id="SSF89550">
    <property type="entry name" value="PHP domain-like"/>
    <property type="match status" value="1"/>
</dbReference>
<keyword evidence="7" id="KW-0413">Isomerase</keyword>
<dbReference type="AlphaFoldDB" id="A0A2G6KBK2"/>
<keyword evidence="2 11" id="KW-0547">Nucleotide-binding</keyword>
<dbReference type="PROSITE" id="PS51198">
    <property type="entry name" value="UVRD_HELICASE_ATP_BIND"/>
    <property type="match status" value="1"/>
</dbReference>
<accession>A0A2G6KBK2</accession>
<dbReference type="Pfam" id="PF00580">
    <property type="entry name" value="UvrD-helicase"/>
    <property type="match status" value="1"/>
</dbReference>
<dbReference type="InterPro" id="IPR013986">
    <property type="entry name" value="DExx_box_DNA_helicase_dom_sf"/>
</dbReference>
<dbReference type="Gene3D" id="1.10.10.160">
    <property type="match status" value="1"/>
</dbReference>